<dbReference type="CDD" id="cd00030">
    <property type="entry name" value="C2"/>
    <property type="match status" value="1"/>
</dbReference>
<feature type="compositionally biased region" description="Polar residues" evidence="1">
    <location>
        <begin position="2138"/>
        <end position="2147"/>
    </location>
</feature>
<dbReference type="PROSITE" id="PS50004">
    <property type="entry name" value="C2"/>
    <property type="match status" value="1"/>
</dbReference>
<feature type="compositionally biased region" description="Polar residues" evidence="1">
    <location>
        <begin position="2200"/>
        <end position="2210"/>
    </location>
</feature>
<feature type="compositionally biased region" description="Basic residues" evidence="1">
    <location>
        <begin position="521"/>
        <end position="545"/>
    </location>
</feature>
<feature type="region of interest" description="Disordered" evidence="1">
    <location>
        <begin position="2065"/>
        <end position="2100"/>
    </location>
</feature>
<proteinExistence type="predicted"/>
<feature type="compositionally biased region" description="Polar residues" evidence="1">
    <location>
        <begin position="2172"/>
        <end position="2181"/>
    </location>
</feature>
<dbReference type="InterPro" id="IPR057537">
    <property type="entry name" value="C2_C2CD3_N"/>
</dbReference>
<dbReference type="PANTHER" id="PTHR21254">
    <property type="entry name" value="C2 DOMAIN-CONTAINING PROTEIN 3"/>
    <property type="match status" value="1"/>
</dbReference>
<feature type="compositionally biased region" description="Basic and acidic residues" evidence="1">
    <location>
        <begin position="2443"/>
        <end position="2453"/>
    </location>
</feature>
<dbReference type="Pfam" id="PF00168">
    <property type="entry name" value="C2"/>
    <property type="match status" value="3"/>
</dbReference>
<feature type="region of interest" description="Disordered" evidence="1">
    <location>
        <begin position="195"/>
        <end position="238"/>
    </location>
</feature>
<feature type="region of interest" description="Disordered" evidence="1">
    <location>
        <begin position="1711"/>
        <end position="1735"/>
    </location>
</feature>
<feature type="compositionally biased region" description="Pro residues" evidence="1">
    <location>
        <begin position="822"/>
        <end position="833"/>
    </location>
</feature>
<reference evidence="3 4" key="1">
    <citation type="submission" date="2024-11" db="EMBL/GenBank/DDBJ databases">
        <title>Chromosome-level genome assembly of the freshwater bivalve Anodonta woodiana.</title>
        <authorList>
            <person name="Chen X."/>
        </authorList>
    </citation>
    <scope>NUCLEOTIDE SEQUENCE [LARGE SCALE GENOMIC DNA]</scope>
    <source>
        <strain evidence="3">MN2024</strain>
        <tissue evidence="3">Gills</tissue>
    </source>
</reference>
<feature type="compositionally biased region" description="Basic and acidic residues" evidence="1">
    <location>
        <begin position="583"/>
        <end position="593"/>
    </location>
</feature>
<feature type="region of interest" description="Disordered" evidence="1">
    <location>
        <begin position="2128"/>
        <end position="2235"/>
    </location>
</feature>
<feature type="compositionally biased region" description="Basic residues" evidence="1">
    <location>
        <begin position="632"/>
        <end position="650"/>
    </location>
</feature>
<feature type="region of interest" description="Disordered" evidence="1">
    <location>
        <begin position="1954"/>
        <end position="1981"/>
    </location>
</feature>
<evidence type="ECO:0000313" key="4">
    <source>
        <dbReference type="Proteomes" id="UP001634394"/>
    </source>
</evidence>
<feature type="compositionally biased region" description="Polar residues" evidence="1">
    <location>
        <begin position="297"/>
        <end position="308"/>
    </location>
</feature>
<feature type="region of interest" description="Disordered" evidence="1">
    <location>
        <begin position="2426"/>
        <end position="2453"/>
    </location>
</feature>
<keyword evidence="4" id="KW-1185">Reference proteome</keyword>
<evidence type="ECO:0000259" key="2">
    <source>
        <dbReference type="PROSITE" id="PS50004"/>
    </source>
</evidence>
<feature type="domain" description="C2" evidence="2">
    <location>
        <begin position="1723"/>
        <end position="1859"/>
    </location>
</feature>
<feature type="region of interest" description="Disordered" evidence="1">
    <location>
        <begin position="862"/>
        <end position="885"/>
    </location>
</feature>
<gene>
    <name evidence="3" type="ORF">ACJMK2_030527</name>
</gene>
<feature type="region of interest" description="Disordered" evidence="1">
    <location>
        <begin position="282"/>
        <end position="309"/>
    </location>
</feature>
<dbReference type="SMART" id="SM00239">
    <property type="entry name" value="C2"/>
    <property type="match status" value="3"/>
</dbReference>
<feature type="region of interest" description="Disordered" evidence="1">
    <location>
        <begin position="818"/>
        <end position="839"/>
    </location>
</feature>
<feature type="compositionally biased region" description="Polar residues" evidence="1">
    <location>
        <begin position="2484"/>
        <end position="2499"/>
    </location>
</feature>
<feature type="compositionally biased region" description="Polar residues" evidence="1">
    <location>
        <begin position="2330"/>
        <end position="2355"/>
    </location>
</feature>
<dbReference type="SUPFAM" id="SSF49562">
    <property type="entry name" value="C2 domain (Calcium/lipid-binding domain, CaLB)"/>
    <property type="match status" value="3"/>
</dbReference>
<dbReference type="InterPro" id="IPR035892">
    <property type="entry name" value="C2_domain_sf"/>
</dbReference>
<comment type="caution">
    <text evidence="3">The sequence shown here is derived from an EMBL/GenBank/DDBJ whole genome shotgun (WGS) entry which is preliminary data.</text>
</comment>
<feature type="region of interest" description="Disordered" evidence="1">
    <location>
        <begin position="464"/>
        <end position="594"/>
    </location>
</feature>
<dbReference type="Pfam" id="PF25339">
    <property type="entry name" value="C2_C2CD3_N"/>
    <property type="match status" value="1"/>
</dbReference>
<feature type="compositionally biased region" description="Basic and acidic residues" evidence="1">
    <location>
        <begin position="2379"/>
        <end position="2393"/>
    </location>
</feature>
<sequence length="2699" mass="299744">MVKKKLKAGKQTKQRVESNWQLEDVQVHTGLPPQVEGQLRCFCRLSINQVLWGVPNPPDITYVRVKFWGEDGDGSLFRPADVKRRDKLSLKTTARYPIRSGPKQFASYLSDMNSLMLDVLATDALVPVGQAEVTQIGLLSPSRPINGFFPIFSPTDEKIGELQVSMVLESLMASYDSTGSIPTTDISMETYASHVTQESTVPKKAQPKPHPQLPRKPEDDPFISPASHQATDSRLPNGHVEEIKQRLNYSPVRDPAEHHFRQIGAGSTVAITTSGEVIETNNINAKKKSSQQSSNQTVSRPVNPQENQAEAGRDLLSVLLQKGNKLREEMIVSSMKTDIPASGGKKEENWGFGAAREHPVHYSDQNAFNMPVRSSTGSFLNEVLMAEKLLESSENVDLDDKAVDLVFGNSFMDDIRHVKTLYGSPSSSVSSALDLASDPGDPIHSESLIQDLFYKNLMSDTSDMSGNEASAKATKAAVNMSSVEDPDNIRPPSRGSSMSSLLNFPEPEPRPKKDKSVAKVSLKRQSRAKVKKRTTKRRRSSKSRSRNSGSDLSEAEQLSIPSSPRSETSRVSFDMVPSDAEEPPLKDSKKKTSDGLSIERLTLLGRVHVARITIDSLHLDKMSEFDSSLERKKSKTRHGAKPPKPSPKVKKKRCTYFVEYQFPVVAVSRDKYTPNAMATEVMRAVSHNVKNNVVTFGHRSVFPVMFDGNTVEQWWRTALVFKIFTRTAGQKVPTLIGSSGLPLKLILKSENLQVNQDVEVRESQKNTSLNGSHTRSHDQEGLIGSLRLVIELASDHRDFQTALAKTRLAEMTGKVKMVPIPQSNPAPKPPLPTTPRDNGKRIPTVLKEQEIQTYDFHQALVPSSQPVTNPHSESQDSNWDKTLQQSQSIQSVYSSQLSNQHMNPLHVNPESQTLHFLLLIPEGRNFTVQGIPSLLHAKRHPIFPSQPHSRGTQARDSSIYNSYLVCRMFWCDDAVHSNVCWGSLQPEFKFVQIAPVLISQSLLERLRNNFMVVEVWDKKASSENDKLIGMVKLSLHQFYMSFRDTKIAGALLKAQYPVVAVDNFLPVIDPFTGSHYGQLKVLLAMGSAEQVAALHKLKMEGDPAHIPLRPEHYLERQDLGIRSDPVPIQIGTDHFVEHIFEVVVEGIRGLSQFENMIWGEADCFVQYYFPAQVQSSSPDGPVIKHAVPTLKSYRTATTLCISDPTFNDVTRHRIRLPQGLPVQRELLMACASAGRGGGGMPLEVWCRFYYPNVRDQCVAKTSLPLAKLCAMITMQKSGEPAVQTFTLPLTQVPAEGESQDPEARAKSLESGLVDLTIHYKSQMIQNESVTAANKNLKGSQVCIAVGVIRACGLKASAEAAAQLDSGMQYPAEVGVNAYVKIKLSFLGQKEERVTRTIARSFSPEFSHHMDFPCPLLWTEADSEVLSFAELLETAEATFEVWHQVPGLSSDLDRQLTVGDGGEVSGRKTLGKTGDVLLGTCTLSLRALLIKRTGITGWFSISLPVHGWNRDQSEEDVAVSGHRGLERVGGGLELSVKFAHYDDHERVIHAARGVGWSPVDLDVEDEAWQSEDESSGKFYQVSLSMDHLTFPLQNALIAGHNTLDKTTQCYLRYKFYDKAAVVTKPVSVSVNSAGYIVAQPKHKHQLQIADSSPFKCGMLPLFKPGASSLGGAYLRAHIVSKPQFGSVVVDEAENDIAVDTVDPDYDPDDSFHHIVSPMKSPQKTKTTPDVPDMDTVDKEPTFTVHIAVERAMHLPLISDKNKSQECFPNSYVSFSTAESTIPSYTEVFFNSPHPVWDFEQETQLSTELLHMENKNLVFKVWHKPDGAPKSPDKLTDRVMGFVSVDLTPLASGLQQISGWYNIMDFNGQCKGQIKINVIPLDTDHWHTSHESLSNSAVPNVRSSVINIPSSVPSNSSGTGLPYLPSLDLPHFSQHYQSVKDHHEKLQRELQTHIQQFLHQHGQQSSTSDQGGVQDHSSTPLWQMTLPSMQVEDSSSRSYMFSLLRRNLQDLDEITNKLKTKLSTSPNSVAIIPESSHLEFNIPARTEAVPFPLTSTQSTIASVDISLRSQRNTSRDDLGTTRSNEGESSSQMAVDSGAYSVENSGEKYDQDVLDSQRSCSDKIDTFRFGGTPRDCVGQAESDSGFQFDSTPREMLNTGTSLPEDLVYTPRDQYSESGGFNFRNSPRDNARGNGKDASFLSPRVTNRGENSADNAVIKDDQNSNKNSSNYSPVQKDAKQMSVIQEFSEHDGGGSDHDEEKQFYHQYRDILSAEDEYSKSDVSDREEEGDIIVPRTLNDISGRFAAPGGKEPDFNELGNPSLLDNSHVIRSRVSVPTYQRQNDSNSDSDTEKFQQTSKSKSGKVDKRPKLQEQDSWLSDESDKETYRGENRYYHRPDSGSVLSVRYKGRHDSDTGYSSRDNISECFQAPMATSKQSEVRSPRARGHNNTDLENEKPVFDEKQSLLLLSNVDLDSLISGSVETRDSGHTSRISSAGSYPRQRTLSEQSFELAEEPLKEEGQDFIQASKPADGQLSARSEELEDFFSQTKHKSQGRADIQSVNNRVHFTPEGHGVERNSRLKSDPISISNGDISELGISEDAEYTGKNKRKGSVGDQKMPQFFMSVENLEESMKRLQLVTSRPPHVIDPDREDGKAEAASEIVNKLTRDNIKQRGATGQVTAKGRQLPTAEETKRIAKIFSSKLK</sequence>
<feature type="compositionally biased region" description="Polar residues" evidence="1">
    <location>
        <begin position="559"/>
        <end position="571"/>
    </location>
</feature>
<dbReference type="InterPro" id="IPR000008">
    <property type="entry name" value="C2_dom"/>
</dbReference>
<feature type="compositionally biased region" description="Basic and acidic residues" evidence="1">
    <location>
        <begin position="2182"/>
        <end position="2191"/>
    </location>
</feature>
<name>A0ABD3WWK1_SINWO</name>
<dbReference type="Proteomes" id="UP001634394">
    <property type="component" value="Unassembled WGS sequence"/>
</dbReference>
<feature type="region of interest" description="Disordered" evidence="1">
    <location>
        <begin position="2330"/>
        <end position="2393"/>
    </location>
</feature>
<feature type="compositionally biased region" description="Polar residues" evidence="1">
    <location>
        <begin position="2078"/>
        <end position="2091"/>
    </location>
</feature>
<protein>
    <recommendedName>
        <fullName evidence="2">C2 domain-containing protein</fullName>
    </recommendedName>
</protein>
<dbReference type="Gene3D" id="2.60.40.150">
    <property type="entry name" value="C2 domain"/>
    <property type="match status" value="2"/>
</dbReference>
<evidence type="ECO:0000313" key="3">
    <source>
        <dbReference type="EMBL" id="KAL3878157.1"/>
    </source>
</evidence>
<dbReference type="PANTHER" id="PTHR21254:SF1">
    <property type="entry name" value="C2 DOMAIN-CONTAINING PROTEIN 3"/>
    <property type="match status" value="1"/>
</dbReference>
<feature type="region of interest" description="Disordered" evidence="1">
    <location>
        <begin position="2476"/>
        <end position="2499"/>
    </location>
</feature>
<feature type="region of interest" description="Disordered" evidence="1">
    <location>
        <begin position="625"/>
        <end position="650"/>
    </location>
</feature>
<accession>A0ABD3WWK1</accession>
<feature type="compositionally biased region" description="Basic and acidic residues" evidence="1">
    <location>
        <begin position="507"/>
        <end position="517"/>
    </location>
</feature>
<feature type="compositionally biased region" description="Polar residues" evidence="1">
    <location>
        <begin position="862"/>
        <end position="883"/>
    </location>
</feature>
<dbReference type="EMBL" id="JBJQND010000004">
    <property type="protein sequence ID" value="KAL3878157.1"/>
    <property type="molecule type" value="Genomic_DNA"/>
</dbReference>
<evidence type="ECO:0000256" key="1">
    <source>
        <dbReference type="SAM" id="MobiDB-lite"/>
    </source>
</evidence>
<organism evidence="3 4">
    <name type="scientific">Sinanodonta woodiana</name>
    <name type="common">Chinese pond mussel</name>
    <name type="synonym">Anodonta woodiana</name>
    <dbReference type="NCBI Taxonomy" id="1069815"/>
    <lineage>
        <taxon>Eukaryota</taxon>
        <taxon>Metazoa</taxon>
        <taxon>Spiralia</taxon>
        <taxon>Lophotrochozoa</taxon>
        <taxon>Mollusca</taxon>
        <taxon>Bivalvia</taxon>
        <taxon>Autobranchia</taxon>
        <taxon>Heteroconchia</taxon>
        <taxon>Palaeoheterodonta</taxon>
        <taxon>Unionida</taxon>
        <taxon>Unionoidea</taxon>
        <taxon>Unionidae</taxon>
        <taxon>Unioninae</taxon>
        <taxon>Sinanodonta</taxon>
    </lineage>
</organism>
<feature type="compositionally biased region" description="Basic and acidic residues" evidence="1">
    <location>
        <begin position="2358"/>
        <end position="2368"/>
    </location>
</feature>